<dbReference type="AlphaFoldDB" id="A0A0D2Q4W3"/>
<protein>
    <submittedName>
        <fullName evidence="2">Uncharacterized protein</fullName>
    </submittedName>
</protein>
<dbReference type="EMBL" id="KN817527">
    <property type="protein sequence ID" value="KJA26610.1"/>
    <property type="molecule type" value="Genomic_DNA"/>
</dbReference>
<feature type="region of interest" description="Disordered" evidence="1">
    <location>
        <begin position="1"/>
        <end position="39"/>
    </location>
</feature>
<gene>
    <name evidence="2" type="ORF">HYPSUDRAFT_198880</name>
</gene>
<evidence type="ECO:0000313" key="2">
    <source>
        <dbReference type="EMBL" id="KJA26610.1"/>
    </source>
</evidence>
<accession>A0A0D2Q4W3</accession>
<dbReference type="Proteomes" id="UP000054270">
    <property type="component" value="Unassembled WGS sequence"/>
</dbReference>
<reference evidence="3" key="1">
    <citation type="submission" date="2014-04" db="EMBL/GenBank/DDBJ databases">
        <title>Evolutionary Origins and Diversification of the Mycorrhizal Mutualists.</title>
        <authorList>
            <consortium name="DOE Joint Genome Institute"/>
            <consortium name="Mycorrhizal Genomics Consortium"/>
            <person name="Kohler A."/>
            <person name="Kuo A."/>
            <person name="Nagy L.G."/>
            <person name="Floudas D."/>
            <person name="Copeland A."/>
            <person name="Barry K.W."/>
            <person name="Cichocki N."/>
            <person name="Veneault-Fourrey C."/>
            <person name="LaButti K."/>
            <person name="Lindquist E.A."/>
            <person name="Lipzen A."/>
            <person name="Lundell T."/>
            <person name="Morin E."/>
            <person name="Murat C."/>
            <person name="Riley R."/>
            <person name="Ohm R."/>
            <person name="Sun H."/>
            <person name="Tunlid A."/>
            <person name="Henrissat B."/>
            <person name="Grigoriev I.V."/>
            <person name="Hibbett D.S."/>
            <person name="Martin F."/>
        </authorList>
    </citation>
    <scope>NUCLEOTIDE SEQUENCE [LARGE SCALE GENOMIC DNA]</scope>
    <source>
        <strain evidence="3">FD-334 SS-4</strain>
    </source>
</reference>
<proteinExistence type="predicted"/>
<organism evidence="2 3">
    <name type="scientific">Hypholoma sublateritium (strain FD-334 SS-4)</name>
    <dbReference type="NCBI Taxonomy" id="945553"/>
    <lineage>
        <taxon>Eukaryota</taxon>
        <taxon>Fungi</taxon>
        <taxon>Dikarya</taxon>
        <taxon>Basidiomycota</taxon>
        <taxon>Agaricomycotina</taxon>
        <taxon>Agaricomycetes</taxon>
        <taxon>Agaricomycetidae</taxon>
        <taxon>Agaricales</taxon>
        <taxon>Agaricineae</taxon>
        <taxon>Strophariaceae</taxon>
        <taxon>Hypholoma</taxon>
    </lineage>
</organism>
<evidence type="ECO:0000256" key="1">
    <source>
        <dbReference type="SAM" id="MobiDB-lite"/>
    </source>
</evidence>
<keyword evidence="3" id="KW-1185">Reference proteome</keyword>
<name>A0A0D2Q4W3_HYPSF</name>
<evidence type="ECO:0000313" key="3">
    <source>
        <dbReference type="Proteomes" id="UP000054270"/>
    </source>
</evidence>
<sequence>MAKGHIFPGQIPTDKRLSGPNGKAQWKRKAADETGEPEASKRLRLELLARSMGDIIAAESAEEPKTYLDIHQERIGDFVYLSARDNERQ</sequence>